<evidence type="ECO:0000313" key="2">
    <source>
        <dbReference type="EMBL" id="TCW39628.1"/>
    </source>
</evidence>
<reference evidence="1 3" key="1">
    <citation type="submission" date="2016-02" db="EMBL/GenBank/DDBJ databases">
        <title>Genome sequence of Marichromatium gracile YL-28, a purple sulfur bacterium.</title>
        <authorList>
            <person name="Zhao C."/>
            <person name="Hong X."/>
            <person name="Chen S."/>
            <person name="Yang S."/>
        </authorList>
    </citation>
    <scope>NUCLEOTIDE SEQUENCE [LARGE SCALE GENOMIC DNA]</scope>
    <source>
        <strain evidence="1 3">YL28</strain>
    </source>
</reference>
<dbReference type="Proteomes" id="UP000075766">
    <property type="component" value="Unassembled WGS sequence"/>
</dbReference>
<organism evidence="2 4">
    <name type="scientific">Marichromatium gracile</name>
    <name type="common">Chromatium gracile</name>
    <dbReference type="NCBI Taxonomy" id="1048"/>
    <lineage>
        <taxon>Bacteria</taxon>
        <taxon>Pseudomonadati</taxon>
        <taxon>Pseudomonadota</taxon>
        <taxon>Gammaproteobacteria</taxon>
        <taxon>Chromatiales</taxon>
        <taxon>Chromatiaceae</taxon>
        <taxon>Marichromatium</taxon>
    </lineage>
</organism>
<dbReference type="EMBL" id="SMDC01000001">
    <property type="protein sequence ID" value="TCW39628.1"/>
    <property type="molecule type" value="Genomic_DNA"/>
</dbReference>
<evidence type="ECO:0000313" key="4">
    <source>
        <dbReference type="Proteomes" id="UP000295247"/>
    </source>
</evidence>
<name>A0A4R4AJQ6_MARGR</name>
<evidence type="ECO:0000313" key="3">
    <source>
        <dbReference type="Proteomes" id="UP000075766"/>
    </source>
</evidence>
<gene>
    <name evidence="1" type="ORF">AY586_14300</name>
    <name evidence="2" type="ORF">EDC29_10140</name>
</gene>
<comment type="caution">
    <text evidence="2">The sequence shown here is derived from an EMBL/GenBank/DDBJ whole genome shotgun (WGS) entry which is preliminary data.</text>
</comment>
<keyword evidence="3" id="KW-1185">Reference proteome</keyword>
<dbReference type="AlphaFoldDB" id="A0A4R4AJQ6"/>
<reference evidence="2 4" key="2">
    <citation type="submission" date="2019-03" db="EMBL/GenBank/DDBJ databases">
        <title>Genomic Encyclopedia of Type Strains, Phase IV (KMG-IV): sequencing the most valuable type-strain genomes for metagenomic binning, comparative biology and taxonomic classification.</title>
        <authorList>
            <person name="Goeker M."/>
        </authorList>
    </citation>
    <scope>NUCLEOTIDE SEQUENCE [LARGE SCALE GENOMIC DNA]</scope>
    <source>
        <strain evidence="2 4">DSM 203</strain>
    </source>
</reference>
<sequence length="78" mass="8690">MALEFKKVTAVVSEQMTVEDAEILLDWLIKHPRGRINLSACTHLHAANLQVLMAARPRISAWPRHAPLAAWIKAALTP</sequence>
<proteinExistence type="predicted"/>
<accession>A0A4R4AJQ6</accession>
<protein>
    <submittedName>
        <fullName evidence="2">Uncharacterized protein</fullName>
    </submittedName>
</protein>
<dbReference type="Proteomes" id="UP000295247">
    <property type="component" value="Unassembled WGS sequence"/>
</dbReference>
<evidence type="ECO:0000313" key="1">
    <source>
        <dbReference type="EMBL" id="KXX64271.1"/>
    </source>
</evidence>
<dbReference type="EMBL" id="LSYU01000061">
    <property type="protein sequence ID" value="KXX64271.1"/>
    <property type="molecule type" value="Genomic_DNA"/>
</dbReference>
<dbReference type="RefSeq" id="WP_062275762.1">
    <property type="nucleotide sequence ID" value="NZ_LSYU01000061.1"/>
</dbReference>